<feature type="region of interest" description="Disordered" evidence="1">
    <location>
        <begin position="1"/>
        <end position="20"/>
    </location>
</feature>
<dbReference type="Proteomes" id="UP001189429">
    <property type="component" value="Unassembled WGS sequence"/>
</dbReference>
<keyword evidence="3" id="KW-1185">Reference proteome</keyword>
<feature type="non-terminal residue" evidence="2">
    <location>
        <position position="139"/>
    </location>
</feature>
<comment type="caution">
    <text evidence="2">The sequence shown here is derived from an EMBL/GenBank/DDBJ whole genome shotgun (WGS) entry which is preliminary data.</text>
</comment>
<organism evidence="2 3">
    <name type="scientific">Prorocentrum cordatum</name>
    <dbReference type="NCBI Taxonomy" id="2364126"/>
    <lineage>
        <taxon>Eukaryota</taxon>
        <taxon>Sar</taxon>
        <taxon>Alveolata</taxon>
        <taxon>Dinophyceae</taxon>
        <taxon>Prorocentrales</taxon>
        <taxon>Prorocentraceae</taxon>
        <taxon>Prorocentrum</taxon>
    </lineage>
</organism>
<evidence type="ECO:0000313" key="2">
    <source>
        <dbReference type="EMBL" id="CAK0801697.1"/>
    </source>
</evidence>
<protein>
    <submittedName>
        <fullName evidence="2">Uncharacterized protein</fullName>
    </submittedName>
</protein>
<name>A0ABN9QAS8_9DINO</name>
<evidence type="ECO:0000313" key="3">
    <source>
        <dbReference type="Proteomes" id="UP001189429"/>
    </source>
</evidence>
<evidence type="ECO:0000256" key="1">
    <source>
        <dbReference type="SAM" id="MobiDB-lite"/>
    </source>
</evidence>
<dbReference type="EMBL" id="CAUYUJ010002641">
    <property type="protein sequence ID" value="CAK0801697.1"/>
    <property type="molecule type" value="Genomic_DNA"/>
</dbReference>
<sequence>DQSGPAPGGPPPPARLAHRAGRMAGAAAGRDACAELPSIVRVNRAHLPLAPSRYLAALRAELEACGDCEHQVRMLLREPLLLHAVAVEICQQRAAVPPAVPPAGGRPARSAHMNAICCETAERCRARARARAAEGTFAD</sequence>
<reference evidence="2" key="1">
    <citation type="submission" date="2023-10" db="EMBL/GenBank/DDBJ databases">
        <authorList>
            <person name="Chen Y."/>
            <person name="Shah S."/>
            <person name="Dougan E. K."/>
            <person name="Thang M."/>
            <person name="Chan C."/>
        </authorList>
    </citation>
    <scope>NUCLEOTIDE SEQUENCE [LARGE SCALE GENOMIC DNA]</scope>
</reference>
<accession>A0ABN9QAS8</accession>
<gene>
    <name evidence="2" type="ORF">PCOR1329_LOCUS9479</name>
</gene>
<feature type="non-terminal residue" evidence="2">
    <location>
        <position position="1"/>
    </location>
</feature>
<proteinExistence type="predicted"/>